<dbReference type="AlphaFoldDB" id="A0A0Q9Y7X3"/>
<evidence type="ECO:0000256" key="1">
    <source>
        <dbReference type="SAM" id="Phobius"/>
    </source>
</evidence>
<feature type="transmembrane region" description="Helical" evidence="1">
    <location>
        <begin position="22"/>
        <end position="41"/>
    </location>
</feature>
<dbReference type="EMBL" id="LGPB01000022">
    <property type="protein sequence ID" value="KRG16901.1"/>
    <property type="molecule type" value="Genomic_DNA"/>
</dbReference>
<protein>
    <submittedName>
        <fullName evidence="2">Uncharacterized protein</fullName>
    </submittedName>
</protein>
<feature type="transmembrane region" description="Helical" evidence="1">
    <location>
        <begin position="61"/>
        <end position="82"/>
    </location>
</feature>
<gene>
    <name evidence="2" type="ORF">ACA29_02100</name>
</gene>
<proteinExistence type="predicted"/>
<sequence length="101" mass="11189">MSLIETSFSEVVWKQFTFKRKAFFTTFGTLVILQLLAILFSSGGSASSGFSGKDMSVHLSYYSGDIVVIFTILWAFFVAIFITSQAGFFCCDIYNFPSSAV</sequence>
<dbReference type="PATRIC" id="fig|217031.4.peg.716"/>
<keyword evidence="1" id="KW-0472">Membrane</keyword>
<organism evidence="2 3">
    <name type="scientific">Lederbergia galactosidilytica</name>
    <dbReference type="NCBI Taxonomy" id="217031"/>
    <lineage>
        <taxon>Bacteria</taxon>
        <taxon>Bacillati</taxon>
        <taxon>Bacillota</taxon>
        <taxon>Bacilli</taxon>
        <taxon>Bacillales</taxon>
        <taxon>Bacillaceae</taxon>
        <taxon>Lederbergia</taxon>
    </lineage>
</organism>
<accession>A0A0Q9Y7X3</accession>
<name>A0A0Q9Y7X3_9BACI</name>
<keyword evidence="1" id="KW-1133">Transmembrane helix</keyword>
<keyword evidence="1" id="KW-0812">Transmembrane</keyword>
<dbReference type="Proteomes" id="UP000053881">
    <property type="component" value="Unassembled WGS sequence"/>
</dbReference>
<evidence type="ECO:0000313" key="2">
    <source>
        <dbReference type="EMBL" id="KRG16901.1"/>
    </source>
</evidence>
<comment type="caution">
    <text evidence="2">The sequence shown here is derived from an EMBL/GenBank/DDBJ whole genome shotgun (WGS) entry which is preliminary data.</text>
</comment>
<evidence type="ECO:0000313" key="3">
    <source>
        <dbReference type="Proteomes" id="UP000053881"/>
    </source>
</evidence>
<reference evidence="2 3" key="1">
    <citation type="submission" date="2015-06" db="EMBL/GenBank/DDBJ databases">
        <title>Genome sequencing project of Bacillus galactosidilyticus PL133.</title>
        <authorList>
            <person name="Gaiero J."/>
            <person name="Nicol R."/>
            <person name="Habash M."/>
        </authorList>
    </citation>
    <scope>NUCLEOTIDE SEQUENCE [LARGE SCALE GENOMIC DNA]</scope>
    <source>
        <strain evidence="2 3">PL133</strain>
    </source>
</reference>